<keyword evidence="9" id="KW-0233">DNA recombination</keyword>
<name>A0A7J6LME4_PERCH</name>
<dbReference type="Gene3D" id="1.10.150.670">
    <property type="entry name" value="Crossover junction endonuclease EME1, DNA-binding domain"/>
    <property type="match status" value="1"/>
</dbReference>
<evidence type="ECO:0000256" key="1">
    <source>
        <dbReference type="ARBA" id="ARBA00001946"/>
    </source>
</evidence>
<evidence type="ECO:0000256" key="9">
    <source>
        <dbReference type="ARBA" id="ARBA00023172"/>
    </source>
</evidence>
<keyword evidence="13" id="KW-0808">Transferase</keyword>
<evidence type="ECO:0000256" key="8">
    <source>
        <dbReference type="ARBA" id="ARBA00022842"/>
    </source>
</evidence>
<dbReference type="GO" id="GO:0006302">
    <property type="term" value="P:double-strand break repair"/>
    <property type="evidence" value="ECO:0007669"/>
    <property type="project" value="TreeGrafter"/>
</dbReference>
<keyword evidence="11" id="KW-0539">Nucleus</keyword>
<evidence type="ECO:0000256" key="10">
    <source>
        <dbReference type="ARBA" id="ARBA00023204"/>
    </source>
</evidence>
<evidence type="ECO:0000256" key="5">
    <source>
        <dbReference type="ARBA" id="ARBA00022759"/>
    </source>
</evidence>
<evidence type="ECO:0000313" key="13">
    <source>
        <dbReference type="EMBL" id="KAF4660455.1"/>
    </source>
</evidence>
<proteinExistence type="predicted"/>
<keyword evidence="10" id="KW-0234">DNA repair</keyword>
<dbReference type="AlphaFoldDB" id="A0A7J6LME4"/>
<keyword evidence="8" id="KW-0460">Magnesium</keyword>
<dbReference type="GO" id="GO:0046872">
    <property type="term" value="F:metal ion binding"/>
    <property type="evidence" value="ECO:0007669"/>
    <property type="project" value="UniProtKB-KW"/>
</dbReference>
<dbReference type="GO" id="GO:0032259">
    <property type="term" value="P:methylation"/>
    <property type="evidence" value="ECO:0007669"/>
    <property type="project" value="UniProtKB-KW"/>
</dbReference>
<dbReference type="GO" id="GO:0000712">
    <property type="term" value="P:resolution of meiotic recombination intermediates"/>
    <property type="evidence" value="ECO:0007669"/>
    <property type="project" value="TreeGrafter"/>
</dbReference>
<dbReference type="OrthoDB" id="343092at2759"/>
<evidence type="ECO:0000256" key="4">
    <source>
        <dbReference type="ARBA" id="ARBA00022723"/>
    </source>
</evidence>
<dbReference type="GO" id="GO:0048476">
    <property type="term" value="C:Holliday junction resolvase complex"/>
    <property type="evidence" value="ECO:0007669"/>
    <property type="project" value="InterPro"/>
</dbReference>
<dbReference type="PANTHER" id="PTHR21077">
    <property type="entry name" value="EME1 PROTEIN"/>
    <property type="match status" value="1"/>
</dbReference>
<protein>
    <submittedName>
        <fullName evidence="13">Serine hydroxymethyltransferase, cytosolic</fullName>
    </submittedName>
</protein>
<organism evidence="13 14">
    <name type="scientific">Perkinsus chesapeaki</name>
    <name type="common">Clam parasite</name>
    <name type="synonym">Perkinsus andrewsi</name>
    <dbReference type="NCBI Taxonomy" id="330153"/>
    <lineage>
        <taxon>Eukaryota</taxon>
        <taxon>Sar</taxon>
        <taxon>Alveolata</taxon>
        <taxon>Perkinsozoa</taxon>
        <taxon>Perkinsea</taxon>
        <taxon>Perkinsida</taxon>
        <taxon>Perkinsidae</taxon>
        <taxon>Perkinsus</taxon>
    </lineage>
</organism>
<keyword evidence="14" id="KW-1185">Reference proteome</keyword>
<evidence type="ECO:0000256" key="11">
    <source>
        <dbReference type="ARBA" id="ARBA00023242"/>
    </source>
</evidence>
<dbReference type="GO" id="GO:0031297">
    <property type="term" value="P:replication fork processing"/>
    <property type="evidence" value="ECO:0007669"/>
    <property type="project" value="TreeGrafter"/>
</dbReference>
<dbReference type="Proteomes" id="UP000591131">
    <property type="component" value="Unassembled WGS sequence"/>
</dbReference>
<reference evidence="13 14" key="1">
    <citation type="submission" date="2020-04" db="EMBL/GenBank/DDBJ databases">
        <title>Perkinsus chesapeaki whole genome sequence.</title>
        <authorList>
            <person name="Bogema D.R."/>
        </authorList>
    </citation>
    <scope>NUCLEOTIDE SEQUENCE [LARGE SCALE GENOMIC DNA]</scope>
    <source>
        <strain evidence="13">ATCC PRA-425</strain>
    </source>
</reference>
<keyword evidence="13" id="KW-0489">Methyltransferase</keyword>
<dbReference type="Pfam" id="PF21292">
    <property type="entry name" value="EME1-MUS81_C"/>
    <property type="match status" value="1"/>
</dbReference>
<dbReference type="GO" id="GO:0008168">
    <property type="term" value="F:methyltransferase activity"/>
    <property type="evidence" value="ECO:0007669"/>
    <property type="project" value="UniProtKB-KW"/>
</dbReference>
<dbReference type="GO" id="GO:0008821">
    <property type="term" value="F:crossover junction DNA endonuclease activity"/>
    <property type="evidence" value="ECO:0007669"/>
    <property type="project" value="TreeGrafter"/>
</dbReference>
<keyword evidence="3" id="KW-0540">Nuclease</keyword>
<comment type="caution">
    <text evidence="13">The sequence shown here is derived from an EMBL/GenBank/DDBJ whole genome shotgun (WGS) entry which is preliminary data.</text>
</comment>
<dbReference type="EMBL" id="JAAPAO010000412">
    <property type="protein sequence ID" value="KAF4660455.1"/>
    <property type="molecule type" value="Genomic_DNA"/>
</dbReference>
<evidence type="ECO:0000256" key="3">
    <source>
        <dbReference type="ARBA" id="ARBA00022722"/>
    </source>
</evidence>
<evidence type="ECO:0000256" key="2">
    <source>
        <dbReference type="ARBA" id="ARBA00004123"/>
    </source>
</evidence>
<evidence type="ECO:0000256" key="12">
    <source>
        <dbReference type="ARBA" id="ARBA00023254"/>
    </source>
</evidence>
<evidence type="ECO:0000256" key="6">
    <source>
        <dbReference type="ARBA" id="ARBA00022763"/>
    </source>
</evidence>
<accession>A0A7J6LME4</accession>
<dbReference type="InterPro" id="IPR042530">
    <property type="entry name" value="EME1/EME2_C"/>
</dbReference>
<comment type="cofactor">
    <cofactor evidence="1">
        <name>Mg(2+)</name>
        <dbReference type="ChEBI" id="CHEBI:18420"/>
    </cofactor>
</comment>
<evidence type="ECO:0000313" key="14">
    <source>
        <dbReference type="Proteomes" id="UP000591131"/>
    </source>
</evidence>
<comment type="subcellular location">
    <subcellularLocation>
        <location evidence="2">Nucleus</location>
    </subcellularLocation>
</comment>
<keyword evidence="7" id="KW-0378">Hydrolase</keyword>
<keyword evidence="12" id="KW-0469">Meiosis</keyword>
<keyword evidence="4" id="KW-0479">Metal-binding</keyword>
<dbReference type="GO" id="GO:0031573">
    <property type="term" value="P:mitotic intra-S DNA damage checkpoint signaling"/>
    <property type="evidence" value="ECO:0007669"/>
    <property type="project" value="TreeGrafter"/>
</dbReference>
<evidence type="ECO:0000256" key="7">
    <source>
        <dbReference type="ARBA" id="ARBA00022801"/>
    </source>
</evidence>
<dbReference type="PANTHER" id="PTHR21077:SF5">
    <property type="entry name" value="CROSSOVER JUNCTION ENDONUCLEASE MMS4"/>
    <property type="match status" value="1"/>
</dbReference>
<sequence length="286" mass="30687">MVNGQGFTSIRVVEVASVDGNSNGSSRFEEHLKQIGCPCAMVPLRPELQSSGFSSVAVVYTNQPYRTHLEQIRDVPPEEGMPALAIAFVDNAAVFGRLDVGAIEHSMPVAKTRLVLSTSRGPESMRAELTLRGIDWQDDCADMSAAALDAVIAVENARRKKQGITEWHSVHVLCDRPPSQFKSRVHAPVSSSVDASKASGNIVWIAMLQQIPGVGADMAAAIASRYSTLPSLLEALAVSPSIVENNIATMELKVRSKQGTRKIGPAVASRITRVFTATSQHDTVVT</sequence>
<gene>
    <name evidence="13" type="primary">SHMT1_1</name>
    <name evidence="13" type="ORF">FOL47_007160</name>
</gene>
<dbReference type="GO" id="GO:0005634">
    <property type="term" value="C:nucleus"/>
    <property type="evidence" value="ECO:0007669"/>
    <property type="project" value="UniProtKB-SubCell"/>
</dbReference>
<keyword evidence="5" id="KW-0255">Endonuclease</keyword>
<keyword evidence="6" id="KW-0227">DNA damage</keyword>
<dbReference type="InterPro" id="IPR033310">
    <property type="entry name" value="Mms4/EME1/EME2"/>
</dbReference>